<dbReference type="KEGG" id="scor:J3U87_30765"/>
<dbReference type="PANTHER" id="PTHR22946">
    <property type="entry name" value="DIENELACTONE HYDROLASE DOMAIN-CONTAINING PROTEIN-RELATED"/>
    <property type="match status" value="1"/>
</dbReference>
<dbReference type="InterPro" id="IPR000383">
    <property type="entry name" value="Xaa-Pro-like_dom"/>
</dbReference>
<dbReference type="Proteomes" id="UP000663929">
    <property type="component" value="Chromosome"/>
</dbReference>
<protein>
    <submittedName>
        <fullName evidence="3">Prolyl oligopeptidase family serine peptidase</fullName>
    </submittedName>
</protein>
<dbReference type="SUPFAM" id="SSF49785">
    <property type="entry name" value="Galactose-binding domain-like"/>
    <property type="match status" value="1"/>
</dbReference>
<gene>
    <name evidence="3" type="ORF">J3U87_30765</name>
</gene>
<accession>A0A8A4TKI5</accession>
<dbReference type="AlphaFoldDB" id="A0A8A4TKI5"/>
<evidence type="ECO:0000259" key="2">
    <source>
        <dbReference type="SMART" id="SM00939"/>
    </source>
</evidence>
<dbReference type="PANTHER" id="PTHR22946:SF9">
    <property type="entry name" value="POLYKETIDE TRANSFERASE AF380"/>
    <property type="match status" value="1"/>
</dbReference>
<dbReference type="InterPro" id="IPR050261">
    <property type="entry name" value="FrsA_esterase"/>
</dbReference>
<dbReference type="InterPro" id="IPR013736">
    <property type="entry name" value="Xaa-Pro_dipept_C"/>
</dbReference>
<sequence>MNSFVFPNGGAHRARRFFSPALLFLLLLVGASRLFAGGVTYIDGIFFPSEDGTEISANVFIPEEDDANAQFPAIIFVNSWALENHEYIVQAAKFAHDGYIVLSYSSRGWGFSGGQVNVAGPKDMEDLSAAVDWLEDHTPVDAANIGISGISYGGGISLLGLAQEPRLKTAVAMSSWADLRESLFANETPRLVWGGILVGSGYLTGNMDPIILEMYTNVLTNRNIPATLEWAAGRSPITYIDRINAKGAPVYISQNFGDELFQPNSLIDFYQRLETPKRLDLSPGIHATAELGGLIGISNFIWDNAHDWFDHWLKGEDNGVMDRPPVSMVVKNTDIREHYAAWPTGPAEEELFYMGPRGTFSNGSLRDNPNGTTRTNTIYSGILSGATTGLPVISPIFEAHLEIPILTWVPGINRFLATVYESGWLDEELAIRGIAELDIWIRPSKSQAQLVAHLYDMDWTGTGKLISHGPITLHDAVPGEDIRVTIPFVATAYDVPDGHKLVVAIDTYDPQYGPPTLSSFKVRFPHNASRQSVLSIPLVD</sequence>
<dbReference type="InterPro" id="IPR029058">
    <property type="entry name" value="AB_hydrolase_fold"/>
</dbReference>
<dbReference type="Pfam" id="PF08530">
    <property type="entry name" value="PepX_C"/>
    <property type="match status" value="1"/>
</dbReference>
<keyword evidence="4" id="KW-1185">Reference proteome</keyword>
<dbReference type="Gene3D" id="2.60.120.260">
    <property type="entry name" value="Galactose-binding domain-like"/>
    <property type="match status" value="1"/>
</dbReference>
<dbReference type="GO" id="GO:0008239">
    <property type="term" value="F:dipeptidyl-peptidase activity"/>
    <property type="evidence" value="ECO:0007669"/>
    <property type="project" value="InterPro"/>
</dbReference>
<evidence type="ECO:0000313" key="3">
    <source>
        <dbReference type="EMBL" id="QTD49987.1"/>
    </source>
</evidence>
<dbReference type="SUPFAM" id="SSF53474">
    <property type="entry name" value="alpha/beta-Hydrolases"/>
    <property type="match status" value="1"/>
</dbReference>
<dbReference type="EMBL" id="CP071793">
    <property type="protein sequence ID" value="QTD49987.1"/>
    <property type="molecule type" value="Genomic_DNA"/>
</dbReference>
<dbReference type="RefSeq" id="WP_237379618.1">
    <property type="nucleotide sequence ID" value="NZ_CP071793.1"/>
</dbReference>
<reference evidence="3" key="1">
    <citation type="submission" date="2021-03" db="EMBL/GenBank/DDBJ databases">
        <title>Acanthopleuribacteraceae sp. M133.</title>
        <authorList>
            <person name="Wang G."/>
        </authorList>
    </citation>
    <scope>NUCLEOTIDE SEQUENCE</scope>
    <source>
        <strain evidence="3">M133</strain>
    </source>
</reference>
<evidence type="ECO:0000313" key="4">
    <source>
        <dbReference type="Proteomes" id="UP000663929"/>
    </source>
</evidence>
<dbReference type="GO" id="GO:0052689">
    <property type="term" value="F:carboxylic ester hydrolase activity"/>
    <property type="evidence" value="ECO:0007669"/>
    <property type="project" value="UniProtKB-ARBA"/>
</dbReference>
<dbReference type="InterPro" id="IPR008979">
    <property type="entry name" value="Galactose-bd-like_sf"/>
</dbReference>
<dbReference type="Pfam" id="PF02129">
    <property type="entry name" value="Peptidase_S15"/>
    <property type="match status" value="1"/>
</dbReference>
<evidence type="ECO:0000256" key="1">
    <source>
        <dbReference type="ARBA" id="ARBA00022801"/>
    </source>
</evidence>
<proteinExistence type="predicted"/>
<dbReference type="Gene3D" id="3.40.50.1820">
    <property type="entry name" value="alpha/beta hydrolase"/>
    <property type="match status" value="1"/>
</dbReference>
<name>A0A8A4TKI5_SULCO</name>
<dbReference type="SMART" id="SM00939">
    <property type="entry name" value="PepX_C"/>
    <property type="match status" value="1"/>
</dbReference>
<keyword evidence="1" id="KW-0378">Hydrolase</keyword>
<organism evidence="3 4">
    <name type="scientific">Sulfidibacter corallicola</name>
    <dbReference type="NCBI Taxonomy" id="2818388"/>
    <lineage>
        <taxon>Bacteria</taxon>
        <taxon>Pseudomonadati</taxon>
        <taxon>Acidobacteriota</taxon>
        <taxon>Holophagae</taxon>
        <taxon>Acanthopleuribacterales</taxon>
        <taxon>Acanthopleuribacteraceae</taxon>
        <taxon>Sulfidibacter</taxon>
    </lineage>
</organism>
<feature type="domain" description="Xaa-Pro dipeptidyl-peptidase C-terminal" evidence="2">
    <location>
        <begin position="306"/>
        <end position="535"/>
    </location>
</feature>